<dbReference type="RefSeq" id="WP_052555063.1">
    <property type="nucleotide sequence ID" value="NZ_JMCC02000089.1"/>
</dbReference>
<reference evidence="2 3" key="1">
    <citation type="submission" date="2014-12" db="EMBL/GenBank/DDBJ databases">
        <title>Genome assembly of Enhygromyxa salina DSM 15201.</title>
        <authorList>
            <person name="Sharma G."/>
            <person name="Subramanian S."/>
        </authorList>
    </citation>
    <scope>NUCLEOTIDE SEQUENCE [LARGE SCALE GENOMIC DNA]</scope>
    <source>
        <strain evidence="2 3">DSM 15201</strain>
    </source>
</reference>
<evidence type="ECO:0000313" key="2">
    <source>
        <dbReference type="EMBL" id="KIG13738.1"/>
    </source>
</evidence>
<evidence type="ECO:0000313" key="3">
    <source>
        <dbReference type="Proteomes" id="UP000031599"/>
    </source>
</evidence>
<comment type="caution">
    <text evidence="2">The sequence shown here is derived from an EMBL/GenBank/DDBJ whole genome shotgun (WGS) entry which is preliminary data.</text>
</comment>
<accession>A0A0C1ZRS2</accession>
<proteinExistence type="predicted"/>
<keyword evidence="1" id="KW-0812">Transmembrane</keyword>
<gene>
    <name evidence="2" type="ORF">DB30_07584</name>
</gene>
<dbReference type="Proteomes" id="UP000031599">
    <property type="component" value="Unassembled WGS sequence"/>
</dbReference>
<dbReference type="AlphaFoldDB" id="A0A0C1ZRS2"/>
<organism evidence="2 3">
    <name type="scientific">Enhygromyxa salina</name>
    <dbReference type="NCBI Taxonomy" id="215803"/>
    <lineage>
        <taxon>Bacteria</taxon>
        <taxon>Pseudomonadati</taxon>
        <taxon>Myxococcota</taxon>
        <taxon>Polyangia</taxon>
        <taxon>Nannocystales</taxon>
        <taxon>Nannocystaceae</taxon>
        <taxon>Enhygromyxa</taxon>
    </lineage>
</organism>
<feature type="transmembrane region" description="Helical" evidence="1">
    <location>
        <begin position="27"/>
        <end position="47"/>
    </location>
</feature>
<protein>
    <submittedName>
        <fullName evidence="2">Biopolymer transport protein</fullName>
    </submittedName>
</protein>
<evidence type="ECO:0000256" key="1">
    <source>
        <dbReference type="SAM" id="Phobius"/>
    </source>
</evidence>
<dbReference type="EMBL" id="JMCC02000089">
    <property type="protein sequence ID" value="KIG13738.1"/>
    <property type="molecule type" value="Genomic_DNA"/>
</dbReference>
<keyword evidence="1" id="KW-0472">Membrane</keyword>
<name>A0A0C1ZRS2_9BACT</name>
<keyword evidence="1" id="KW-1133">Transmembrane helix</keyword>
<sequence>MSMTPDELFKLKKEIKKAKRRHKKDDVANLGLTSLMDIVAIIVVYLLKSYASDPILIQPISEQKIPMSRMDMPIKEGIAIYISSRELIFNEEQVATLTDGELDPNVVQGHVIRPLFEKLEEETEKSKQVFEARGEEWVGHVILIGDEALKFSTIVDLMYTAGRLEYSEYSFCIIQKG</sequence>